<dbReference type="Proteomes" id="UP001189122">
    <property type="component" value="Unassembled WGS sequence"/>
</dbReference>
<keyword evidence="1" id="KW-1133">Transmembrane helix</keyword>
<sequence length="120" mass="14133">MIPRYCKLGHLLVDSRVEDSKFVDSKVGFFSKIGALWIQAHILFIFHITIFYFKLNEQTKYYTNSATERDSLEQTHGFYLRFISKCLENRGQLELRSKNLKIFNINNNGGSTTMHLGYWE</sequence>
<gene>
    <name evidence="2" type="ORF">SI7747_09012277</name>
</gene>
<accession>A0A7I8J6L3</accession>
<dbReference type="EMBL" id="LR743596">
    <property type="protein sequence ID" value="CAA2626582.1"/>
    <property type="molecule type" value="Genomic_DNA"/>
</dbReference>
<evidence type="ECO:0000256" key="1">
    <source>
        <dbReference type="SAM" id="Phobius"/>
    </source>
</evidence>
<name>A0A7I8J6L3_SPIIN</name>
<keyword evidence="1" id="KW-0812">Transmembrane</keyword>
<organism evidence="2">
    <name type="scientific">Spirodela intermedia</name>
    <name type="common">Intermediate duckweed</name>
    <dbReference type="NCBI Taxonomy" id="51605"/>
    <lineage>
        <taxon>Eukaryota</taxon>
        <taxon>Viridiplantae</taxon>
        <taxon>Streptophyta</taxon>
        <taxon>Embryophyta</taxon>
        <taxon>Tracheophyta</taxon>
        <taxon>Spermatophyta</taxon>
        <taxon>Magnoliopsida</taxon>
        <taxon>Liliopsida</taxon>
        <taxon>Araceae</taxon>
        <taxon>Lemnoideae</taxon>
        <taxon>Spirodela</taxon>
    </lineage>
</organism>
<protein>
    <submittedName>
        <fullName evidence="2">Uncharacterized protein</fullName>
    </submittedName>
</protein>
<evidence type="ECO:0000313" key="3">
    <source>
        <dbReference type="Proteomes" id="UP001189122"/>
    </source>
</evidence>
<proteinExistence type="predicted"/>
<reference evidence="2 3" key="1">
    <citation type="submission" date="2019-12" db="EMBL/GenBank/DDBJ databases">
        <authorList>
            <person name="Scholz U."/>
            <person name="Mascher M."/>
            <person name="Fiebig A."/>
        </authorList>
    </citation>
    <scope>NUCLEOTIDE SEQUENCE</scope>
</reference>
<feature type="transmembrane region" description="Helical" evidence="1">
    <location>
        <begin position="34"/>
        <end position="53"/>
    </location>
</feature>
<keyword evidence="1" id="KW-0472">Membrane</keyword>
<evidence type="ECO:0000313" key="2">
    <source>
        <dbReference type="EMBL" id="CAA2626582.1"/>
    </source>
</evidence>
<keyword evidence="3" id="KW-1185">Reference proteome</keyword>
<dbReference type="AlphaFoldDB" id="A0A7I8J6L3"/>
<dbReference type="EMBL" id="CACRZD030000009">
    <property type="protein sequence ID" value="CAA6665888.1"/>
    <property type="molecule type" value="Genomic_DNA"/>
</dbReference>